<evidence type="ECO:0000256" key="2">
    <source>
        <dbReference type="SAM" id="SignalP"/>
    </source>
</evidence>
<accession>A0ABZ2L9N1</accession>
<feature type="chain" id="PRO_5047550564" description="DUF5602 domain-containing protein" evidence="2">
    <location>
        <begin position="22"/>
        <end position="372"/>
    </location>
</feature>
<evidence type="ECO:0008006" key="5">
    <source>
        <dbReference type="Google" id="ProtNLM"/>
    </source>
</evidence>
<dbReference type="RefSeq" id="WP_394836705.1">
    <property type="nucleotide sequence ID" value="NZ_CP089929.1"/>
</dbReference>
<organism evidence="3 4">
    <name type="scientific">Pendulispora rubella</name>
    <dbReference type="NCBI Taxonomy" id="2741070"/>
    <lineage>
        <taxon>Bacteria</taxon>
        <taxon>Pseudomonadati</taxon>
        <taxon>Myxococcota</taxon>
        <taxon>Myxococcia</taxon>
        <taxon>Myxococcales</taxon>
        <taxon>Sorangiineae</taxon>
        <taxon>Pendulisporaceae</taxon>
        <taxon>Pendulispora</taxon>
    </lineage>
</organism>
<sequence length="372" mass="41249">MKMERSRVAQICAVFTALASAGSFGLASGGCSQSDDGGADHHDDGPHASDASHQHTHGKPVCFNGQQLDLGEEEATILVNHGGSRGQCERVENRTSLGQGYLQSVYQLNDDGSPKMIGITLDEKGLQTLPTNEVNDGATCWDNNNDGVINRMTECSGGHERVLWFPDIKDLPIKWMMFNWQGHGHAPEGVFSVPHFDLHYFIMDYVERNYMRTGPCDQFIPCPEWAKAAKDIGLEFWPPGYLNAKGIQGRMGNHMINKNSPEWQGKGLAQAFAYGLYDGHMSFWEPVVSVDWLKGKPVECKPVIQQPAVEIRGWYAKTYCTRHRPDRHDYLMSLEDFAFRETPSGYDAGTPPPPPPPGDAGPTDSGMHDHDM</sequence>
<reference evidence="3" key="1">
    <citation type="submission" date="2021-12" db="EMBL/GenBank/DDBJ databases">
        <title>Discovery of the Pendulisporaceae a myxobacterial family with distinct sporulation behavior and unique specialized metabolism.</title>
        <authorList>
            <person name="Garcia R."/>
            <person name="Popoff A."/>
            <person name="Bader C.D."/>
            <person name="Loehr J."/>
            <person name="Walesch S."/>
            <person name="Walt C."/>
            <person name="Boldt J."/>
            <person name="Bunk B."/>
            <person name="Haeckl F.J.F.P.J."/>
            <person name="Gunesch A.P."/>
            <person name="Birkelbach J."/>
            <person name="Nuebel U."/>
            <person name="Pietschmann T."/>
            <person name="Bach T."/>
            <person name="Mueller R."/>
        </authorList>
    </citation>
    <scope>NUCLEOTIDE SEQUENCE</scope>
    <source>
        <strain evidence="3">MSr11367</strain>
    </source>
</reference>
<dbReference type="EMBL" id="CP089983">
    <property type="protein sequence ID" value="WXB07045.1"/>
    <property type="molecule type" value="Genomic_DNA"/>
</dbReference>
<proteinExistence type="predicted"/>
<evidence type="ECO:0000313" key="3">
    <source>
        <dbReference type="EMBL" id="WXB07045.1"/>
    </source>
</evidence>
<protein>
    <recommendedName>
        <fullName evidence="5">DUF5602 domain-containing protein</fullName>
    </recommendedName>
</protein>
<keyword evidence="2" id="KW-0732">Signal</keyword>
<feature type="region of interest" description="Disordered" evidence="1">
    <location>
        <begin position="342"/>
        <end position="372"/>
    </location>
</feature>
<gene>
    <name evidence="3" type="ORF">LVJ94_07335</name>
</gene>
<dbReference type="PROSITE" id="PS51257">
    <property type="entry name" value="PROKAR_LIPOPROTEIN"/>
    <property type="match status" value="1"/>
</dbReference>
<name>A0ABZ2L9N1_9BACT</name>
<evidence type="ECO:0000256" key="1">
    <source>
        <dbReference type="SAM" id="MobiDB-lite"/>
    </source>
</evidence>
<keyword evidence="4" id="KW-1185">Reference proteome</keyword>
<feature type="region of interest" description="Disordered" evidence="1">
    <location>
        <begin position="29"/>
        <end position="60"/>
    </location>
</feature>
<dbReference type="Proteomes" id="UP001374803">
    <property type="component" value="Chromosome"/>
</dbReference>
<feature type="compositionally biased region" description="Pro residues" evidence="1">
    <location>
        <begin position="350"/>
        <end position="359"/>
    </location>
</feature>
<evidence type="ECO:0000313" key="4">
    <source>
        <dbReference type="Proteomes" id="UP001374803"/>
    </source>
</evidence>
<feature type="signal peptide" evidence="2">
    <location>
        <begin position="1"/>
        <end position="21"/>
    </location>
</feature>
<feature type="compositionally biased region" description="Basic and acidic residues" evidence="1">
    <location>
        <begin position="38"/>
        <end position="53"/>
    </location>
</feature>